<dbReference type="GO" id="GO:0016301">
    <property type="term" value="F:kinase activity"/>
    <property type="evidence" value="ECO:0007669"/>
    <property type="project" value="UniProtKB-KW"/>
</dbReference>
<keyword evidence="3" id="KW-0808">Transferase</keyword>
<dbReference type="GO" id="GO:0009067">
    <property type="term" value="P:aspartate family amino acid biosynthetic process"/>
    <property type="evidence" value="ECO:0007669"/>
    <property type="project" value="InterPro"/>
</dbReference>
<keyword evidence="3" id="KW-0418">Kinase</keyword>
<sequence>MPAAALAFFDDEAVEQDEESLFLWMRAHPYDDLVVLDITASEQLADQYLDFASHGFHVISANKLAGASSSDKYRQIHDAFEKTGRHWLYNATVGAGLPVNHTVRDLIDSGDSILAISGIFSRDALLAVPAV</sequence>
<proteinExistence type="predicted"/>
<accession>A0A485B4L7</accession>
<dbReference type="GO" id="GO:0050661">
    <property type="term" value="F:NADP binding"/>
    <property type="evidence" value="ECO:0007669"/>
    <property type="project" value="InterPro"/>
</dbReference>
<dbReference type="Pfam" id="PF03447">
    <property type="entry name" value="NAD_binding_3"/>
    <property type="match status" value="1"/>
</dbReference>
<dbReference type="AlphaFoldDB" id="A0A485B4L7"/>
<dbReference type="Proteomes" id="UP000401081">
    <property type="component" value="Unassembled WGS sequence"/>
</dbReference>
<feature type="domain" description="Aspartate/homoserine dehydrogenase NAD-binding" evidence="2">
    <location>
        <begin position="5"/>
        <end position="90"/>
    </location>
</feature>
<dbReference type="SUPFAM" id="SSF51735">
    <property type="entry name" value="NAD(P)-binding Rossmann-fold domains"/>
    <property type="match status" value="1"/>
</dbReference>
<dbReference type="InterPro" id="IPR005106">
    <property type="entry name" value="Asp/hSer_DH_NAD-bd"/>
</dbReference>
<organism evidence="3 4">
    <name type="scientific">Kluyvera cryocrescens</name>
    <name type="common">Kluyvera citrophila</name>
    <dbReference type="NCBI Taxonomy" id="580"/>
    <lineage>
        <taxon>Bacteria</taxon>
        <taxon>Pseudomonadati</taxon>
        <taxon>Pseudomonadota</taxon>
        <taxon>Gammaproteobacteria</taxon>
        <taxon>Enterobacterales</taxon>
        <taxon>Enterobacteriaceae</taxon>
        <taxon>Kluyvera</taxon>
    </lineage>
</organism>
<evidence type="ECO:0000259" key="2">
    <source>
        <dbReference type="Pfam" id="PF03447"/>
    </source>
</evidence>
<gene>
    <name evidence="3" type="primary">metL_5</name>
    <name evidence="3" type="ORF">NCTC12993_03927</name>
</gene>
<reference evidence="3 4" key="1">
    <citation type="submission" date="2019-03" db="EMBL/GenBank/DDBJ databases">
        <authorList>
            <consortium name="Pathogen Informatics"/>
        </authorList>
    </citation>
    <scope>NUCLEOTIDE SEQUENCE [LARGE SCALE GENOMIC DNA]</scope>
    <source>
        <strain evidence="3 4">NCTC12993</strain>
    </source>
</reference>
<dbReference type="InterPro" id="IPR036291">
    <property type="entry name" value="NAD(P)-bd_dom_sf"/>
</dbReference>
<name>A0A485B4L7_KLUCR</name>
<evidence type="ECO:0000313" key="3">
    <source>
        <dbReference type="EMBL" id="VFS68204.1"/>
    </source>
</evidence>
<dbReference type="InterPro" id="IPR011147">
    <property type="entry name" value="Bifunc_Aspkin/hSer_DH"/>
</dbReference>
<dbReference type="GO" id="GO:0004412">
    <property type="term" value="F:homoserine dehydrogenase activity"/>
    <property type="evidence" value="ECO:0007669"/>
    <property type="project" value="InterPro"/>
</dbReference>
<dbReference type="EMBL" id="CAADJD010000020">
    <property type="protein sequence ID" value="VFS68204.1"/>
    <property type="molecule type" value="Genomic_DNA"/>
</dbReference>
<protein>
    <submittedName>
        <fullName evidence="3">Aspartokinase II/homoserine dehydrogenase II</fullName>
    </submittedName>
</protein>
<dbReference type="Gene3D" id="3.40.50.720">
    <property type="entry name" value="NAD(P)-binding Rossmann-like Domain"/>
    <property type="match status" value="1"/>
</dbReference>
<dbReference type="PANTHER" id="PTHR43070:SF3">
    <property type="entry name" value="HOMOSERINE DEHYDROGENASE"/>
    <property type="match status" value="1"/>
</dbReference>
<evidence type="ECO:0000313" key="4">
    <source>
        <dbReference type="Proteomes" id="UP000401081"/>
    </source>
</evidence>
<dbReference type="PANTHER" id="PTHR43070">
    <property type="match status" value="1"/>
</dbReference>
<keyword evidence="1" id="KW-0521">NADP</keyword>
<keyword evidence="4" id="KW-1185">Reference proteome</keyword>
<evidence type="ECO:0000256" key="1">
    <source>
        <dbReference type="ARBA" id="ARBA00022857"/>
    </source>
</evidence>